<dbReference type="GO" id="GO:0009898">
    <property type="term" value="C:cytoplasmic side of plasma membrane"/>
    <property type="evidence" value="ECO:0007669"/>
    <property type="project" value="TreeGrafter"/>
</dbReference>
<dbReference type="Gene3D" id="3.40.50.300">
    <property type="entry name" value="P-loop containing nucleotide triphosphate hydrolases"/>
    <property type="match status" value="1"/>
</dbReference>
<sequence>MFQVNSLLLTGDDEWQAWFSEHAKINELNMTITQDTRKLTGQQNYNLYFIDVDEIPLEQVGPKISGKSVVVGLTRTEDFGRSREWLVNGAKDIIVFPAEEARVESLIQDVVRQYKIQRETDMGFGTGEVHVFYSAKGGSGCTVLAAMMSQSLSVHQSKKVLLVDLNAQYGVTDTLFSIQPQRTYYDLLPVVNEMELRHLQNIANEHPETGVFVISSPSDPEKTEEITDELISKLIRVGRMHFDHVIIDLPSAMNSITFTALNTATNLHYILTPDSLGLRSYKYANELFNRFSIGNGISKTLMLNKVHPKSEMTSSDIEKIIGKKVDATFTDDYYGMQPNINMGTGFFRSRKHKGDSKAARDMKKYIDSFVTKSKE</sequence>
<comment type="caution">
    <text evidence="4">The sequence shown here is derived from an EMBL/GenBank/DDBJ whole genome shotgun (WGS) entry which is preliminary data.</text>
</comment>
<keyword evidence="2" id="KW-0067">ATP-binding</keyword>
<dbReference type="AlphaFoldDB" id="A0A511Z6W2"/>
<evidence type="ECO:0000313" key="5">
    <source>
        <dbReference type="Proteomes" id="UP000321901"/>
    </source>
</evidence>
<keyword evidence="5" id="KW-1185">Reference proteome</keyword>
<dbReference type="GO" id="GO:0005524">
    <property type="term" value="F:ATP binding"/>
    <property type="evidence" value="ECO:0007669"/>
    <property type="project" value="UniProtKB-KW"/>
</dbReference>
<dbReference type="InterPro" id="IPR050625">
    <property type="entry name" value="ParA/MinD_ATPase"/>
</dbReference>
<dbReference type="EMBL" id="BJYL01000018">
    <property type="protein sequence ID" value="GEN83178.1"/>
    <property type="molecule type" value="Genomic_DNA"/>
</dbReference>
<evidence type="ECO:0000313" key="4">
    <source>
        <dbReference type="EMBL" id="GEN83178.1"/>
    </source>
</evidence>
<dbReference type="GO" id="GO:0005829">
    <property type="term" value="C:cytosol"/>
    <property type="evidence" value="ECO:0007669"/>
    <property type="project" value="TreeGrafter"/>
</dbReference>
<feature type="domain" description="AAA" evidence="3">
    <location>
        <begin position="131"/>
        <end position="267"/>
    </location>
</feature>
<organism evidence="4 5">
    <name type="scientific">Sporosarcina luteola</name>
    <dbReference type="NCBI Taxonomy" id="582850"/>
    <lineage>
        <taxon>Bacteria</taxon>
        <taxon>Bacillati</taxon>
        <taxon>Bacillota</taxon>
        <taxon>Bacilli</taxon>
        <taxon>Bacillales</taxon>
        <taxon>Caryophanaceae</taxon>
        <taxon>Sporosarcina</taxon>
    </lineage>
</organism>
<evidence type="ECO:0000256" key="2">
    <source>
        <dbReference type="ARBA" id="ARBA00022840"/>
    </source>
</evidence>
<evidence type="ECO:0000259" key="3">
    <source>
        <dbReference type="Pfam" id="PF13614"/>
    </source>
</evidence>
<accession>A0A511Z6W2</accession>
<dbReference type="PANTHER" id="PTHR43384">
    <property type="entry name" value="SEPTUM SITE-DETERMINING PROTEIN MIND HOMOLOG, CHLOROPLASTIC-RELATED"/>
    <property type="match status" value="1"/>
</dbReference>
<name>A0A511Z6W2_9BACL</name>
<dbReference type="PANTHER" id="PTHR43384:SF6">
    <property type="entry name" value="SEPTUM SITE-DETERMINING PROTEIN MIND HOMOLOG, CHLOROPLASTIC"/>
    <property type="match status" value="1"/>
</dbReference>
<reference evidence="4 5" key="1">
    <citation type="submission" date="2019-07" db="EMBL/GenBank/DDBJ databases">
        <title>Whole genome shotgun sequence of Sporosarcina luteola NBRC 105378.</title>
        <authorList>
            <person name="Hosoyama A."/>
            <person name="Uohara A."/>
            <person name="Ohji S."/>
            <person name="Ichikawa N."/>
        </authorList>
    </citation>
    <scope>NUCLEOTIDE SEQUENCE [LARGE SCALE GENOMIC DNA]</scope>
    <source>
        <strain evidence="4 5">NBRC 105378</strain>
    </source>
</reference>
<dbReference type="SUPFAM" id="SSF52540">
    <property type="entry name" value="P-loop containing nucleoside triphosphate hydrolases"/>
    <property type="match status" value="1"/>
</dbReference>
<dbReference type="InterPro" id="IPR027417">
    <property type="entry name" value="P-loop_NTPase"/>
</dbReference>
<dbReference type="OrthoDB" id="2512803at2"/>
<dbReference type="GO" id="GO:0051782">
    <property type="term" value="P:negative regulation of cell division"/>
    <property type="evidence" value="ECO:0007669"/>
    <property type="project" value="TreeGrafter"/>
</dbReference>
<dbReference type="Proteomes" id="UP000321901">
    <property type="component" value="Unassembled WGS sequence"/>
</dbReference>
<keyword evidence="1" id="KW-0547">Nucleotide-binding</keyword>
<evidence type="ECO:0000256" key="1">
    <source>
        <dbReference type="ARBA" id="ARBA00022741"/>
    </source>
</evidence>
<proteinExistence type="predicted"/>
<dbReference type="RefSeq" id="WP_147056871.1">
    <property type="nucleotide sequence ID" value="NZ_BJYL01000018.1"/>
</dbReference>
<gene>
    <name evidence="4" type="ORF">SLU01_14900</name>
</gene>
<dbReference type="Pfam" id="PF13614">
    <property type="entry name" value="AAA_31"/>
    <property type="match status" value="1"/>
</dbReference>
<dbReference type="GO" id="GO:0016887">
    <property type="term" value="F:ATP hydrolysis activity"/>
    <property type="evidence" value="ECO:0007669"/>
    <property type="project" value="TreeGrafter"/>
</dbReference>
<dbReference type="InterPro" id="IPR025669">
    <property type="entry name" value="AAA_dom"/>
</dbReference>
<protein>
    <recommendedName>
        <fullName evidence="3">AAA domain-containing protein</fullName>
    </recommendedName>
</protein>